<evidence type="ECO:0000256" key="2">
    <source>
        <dbReference type="ARBA" id="ARBA00022729"/>
    </source>
</evidence>
<keyword evidence="2 3" id="KW-0732">Signal</keyword>
<protein>
    <submittedName>
        <fullName evidence="5">ABC-type amino acid transport substrate-binding protein</fullName>
    </submittedName>
</protein>
<dbReference type="RefSeq" id="WP_090378457.1">
    <property type="nucleotide sequence ID" value="NZ_CP156749.1"/>
</dbReference>
<dbReference type="InterPro" id="IPR001638">
    <property type="entry name" value="Solute-binding_3/MltF_N"/>
</dbReference>
<dbReference type="AlphaFoldDB" id="A0A1H4V9Q6"/>
<keyword evidence="6" id="KW-1185">Reference proteome</keyword>
<sequence>MRLCIILACWLYSALATAEPLRVGLENHDYYPYYSAVEGQGFDGYCIALLQAFAKREGLELELRPQPVNRLYRNLLSEQNLDLLFPDNPAWPREARDGQTLYYSQPVVQVVDATLVRPERLGKGLAVVKRLGIVRGFTAEAWQPVLAKGGVELVEVQDIHSLIRMLERNRMDAIYVNPQVVQHQLRQLGLDAAHVQLDPQLPQVNTSFHLSSYKHAELIKRFDRFLLEEAAQLSQLRQQFNLP</sequence>
<dbReference type="OrthoDB" id="5416480at2"/>
<feature type="domain" description="Solute-binding protein family 3/N-terminal" evidence="4">
    <location>
        <begin position="20"/>
        <end position="241"/>
    </location>
</feature>
<dbReference type="Gene3D" id="3.40.190.10">
    <property type="entry name" value="Periplasmic binding protein-like II"/>
    <property type="match status" value="2"/>
</dbReference>
<comment type="similarity">
    <text evidence="1">Belongs to the bacterial solute-binding protein 3 family.</text>
</comment>
<dbReference type="PANTHER" id="PTHR35936">
    <property type="entry name" value="MEMBRANE-BOUND LYTIC MUREIN TRANSGLYCOSYLASE F"/>
    <property type="match status" value="1"/>
</dbReference>
<dbReference type="Proteomes" id="UP000242849">
    <property type="component" value="Unassembled WGS sequence"/>
</dbReference>
<dbReference type="SUPFAM" id="SSF53850">
    <property type="entry name" value="Periplasmic binding protein-like II"/>
    <property type="match status" value="1"/>
</dbReference>
<organism evidence="5 6">
    <name type="scientific">Pseudomonas anguilliseptica</name>
    <dbReference type="NCBI Taxonomy" id="53406"/>
    <lineage>
        <taxon>Bacteria</taxon>
        <taxon>Pseudomonadati</taxon>
        <taxon>Pseudomonadota</taxon>
        <taxon>Gammaproteobacteria</taxon>
        <taxon>Pseudomonadales</taxon>
        <taxon>Pseudomonadaceae</taxon>
        <taxon>Pseudomonas</taxon>
    </lineage>
</organism>
<evidence type="ECO:0000256" key="1">
    <source>
        <dbReference type="ARBA" id="ARBA00010333"/>
    </source>
</evidence>
<proteinExistence type="inferred from homology"/>
<dbReference type="EMBL" id="FNSC01000001">
    <property type="protein sequence ID" value="SEC77717.1"/>
    <property type="molecule type" value="Genomic_DNA"/>
</dbReference>
<gene>
    <name evidence="5" type="ORF">SAMN05421553_1430</name>
</gene>
<dbReference type="PANTHER" id="PTHR35936:SF19">
    <property type="entry name" value="AMINO-ACID-BINDING PROTEIN YXEM-RELATED"/>
    <property type="match status" value="1"/>
</dbReference>
<evidence type="ECO:0000256" key="3">
    <source>
        <dbReference type="SAM" id="SignalP"/>
    </source>
</evidence>
<dbReference type="SMART" id="SM00062">
    <property type="entry name" value="PBPb"/>
    <property type="match status" value="1"/>
</dbReference>
<evidence type="ECO:0000313" key="6">
    <source>
        <dbReference type="Proteomes" id="UP000242849"/>
    </source>
</evidence>
<dbReference type="STRING" id="53406.SAMN05421553_1430"/>
<name>A0A1H4V9Q6_PSEAG</name>
<feature type="signal peptide" evidence="3">
    <location>
        <begin position="1"/>
        <end position="18"/>
    </location>
</feature>
<accession>A0A1H4V9Q6</accession>
<evidence type="ECO:0000259" key="4">
    <source>
        <dbReference type="SMART" id="SM00062"/>
    </source>
</evidence>
<evidence type="ECO:0000313" key="5">
    <source>
        <dbReference type="EMBL" id="SEC77717.1"/>
    </source>
</evidence>
<feature type="chain" id="PRO_5017359419" evidence="3">
    <location>
        <begin position="19"/>
        <end position="243"/>
    </location>
</feature>
<reference evidence="6" key="1">
    <citation type="submission" date="2016-10" db="EMBL/GenBank/DDBJ databases">
        <authorList>
            <person name="Varghese N."/>
            <person name="Submissions S."/>
        </authorList>
    </citation>
    <scope>NUCLEOTIDE SEQUENCE [LARGE SCALE GENOMIC DNA]</scope>
    <source>
        <strain evidence="6">DSM 12111</strain>
    </source>
</reference>
<dbReference type="Pfam" id="PF13531">
    <property type="entry name" value="SBP_bac_11"/>
    <property type="match status" value="1"/>
</dbReference>